<sequence length="64" mass="7225">MFEEEEVRSDGMMTVNRECGGTPLELVERPTGPHDVVNDNNTTHIPVTHKQVKASHKTVTDPRR</sequence>
<dbReference type="EMBL" id="VDEP01000023">
    <property type="protein sequence ID" value="KAA1136800.1"/>
    <property type="molecule type" value="Genomic_DNA"/>
</dbReference>
<gene>
    <name evidence="3" type="ORF">PGTUg99_000678</name>
    <name evidence="2" type="ORF">PGTUg99_002335</name>
</gene>
<comment type="caution">
    <text evidence="3">The sequence shown here is derived from an EMBL/GenBank/DDBJ whole genome shotgun (WGS) entry which is preliminary data.</text>
</comment>
<evidence type="ECO:0000313" key="4">
    <source>
        <dbReference type="Proteomes" id="UP000325313"/>
    </source>
</evidence>
<evidence type="ECO:0000256" key="1">
    <source>
        <dbReference type="SAM" id="MobiDB-lite"/>
    </source>
</evidence>
<feature type="region of interest" description="Disordered" evidence="1">
    <location>
        <begin position="1"/>
        <end position="42"/>
    </location>
</feature>
<evidence type="ECO:0000313" key="2">
    <source>
        <dbReference type="EMBL" id="KAA1063737.1"/>
    </source>
</evidence>
<reference evidence="3 4" key="1">
    <citation type="submission" date="2019-05" db="EMBL/GenBank/DDBJ databases">
        <title>Emergence of the Ug99 lineage of the wheat stem rust pathogen through somatic hybridization.</title>
        <authorList>
            <person name="Li F."/>
            <person name="Upadhyaya N.M."/>
            <person name="Sperschneider J."/>
            <person name="Matny O."/>
            <person name="Nguyen-Phuc H."/>
            <person name="Mago R."/>
            <person name="Raley C."/>
            <person name="Miller M.E."/>
            <person name="Silverstein K.A.T."/>
            <person name="Henningsen E."/>
            <person name="Hirsch C.D."/>
            <person name="Visser B."/>
            <person name="Pretorius Z.A."/>
            <person name="Steffenson B.J."/>
            <person name="Schwessinger B."/>
            <person name="Dodds P.N."/>
            <person name="Figueroa M."/>
        </authorList>
    </citation>
    <scope>NUCLEOTIDE SEQUENCE [LARGE SCALE GENOMIC DNA]</scope>
    <source>
        <strain evidence="3 4">Ug99</strain>
    </source>
</reference>
<proteinExistence type="predicted"/>
<dbReference type="EMBL" id="VDEP01000528">
    <property type="protein sequence ID" value="KAA1063737.1"/>
    <property type="molecule type" value="Genomic_DNA"/>
</dbReference>
<organism evidence="3 4">
    <name type="scientific">Puccinia graminis f. sp. tritici</name>
    <dbReference type="NCBI Taxonomy" id="56615"/>
    <lineage>
        <taxon>Eukaryota</taxon>
        <taxon>Fungi</taxon>
        <taxon>Dikarya</taxon>
        <taxon>Basidiomycota</taxon>
        <taxon>Pucciniomycotina</taxon>
        <taxon>Pucciniomycetes</taxon>
        <taxon>Pucciniales</taxon>
        <taxon>Pucciniaceae</taxon>
        <taxon>Puccinia</taxon>
    </lineage>
</organism>
<name>A0A5B0SGC1_PUCGR</name>
<dbReference type="Proteomes" id="UP000325313">
    <property type="component" value="Unassembled WGS sequence"/>
</dbReference>
<protein>
    <submittedName>
        <fullName evidence="3">Uncharacterized protein</fullName>
    </submittedName>
</protein>
<accession>A0A5B0SGC1</accession>
<dbReference type="AlphaFoldDB" id="A0A5B0SGC1"/>
<evidence type="ECO:0000313" key="3">
    <source>
        <dbReference type="EMBL" id="KAA1136800.1"/>
    </source>
</evidence>